<reference evidence="1 2" key="1">
    <citation type="journal article" date="2016" name="Nat. Commun.">
        <title>Thousands of microbial genomes shed light on interconnected biogeochemical processes in an aquifer system.</title>
        <authorList>
            <person name="Anantharaman K."/>
            <person name="Brown C.T."/>
            <person name="Hug L.A."/>
            <person name="Sharon I."/>
            <person name="Castelle C.J."/>
            <person name="Probst A.J."/>
            <person name="Thomas B.C."/>
            <person name="Singh A."/>
            <person name="Wilkins M.J."/>
            <person name="Karaoz U."/>
            <person name="Brodie E.L."/>
            <person name="Williams K.H."/>
            <person name="Hubbard S.S."/>
            <person name="Banfield J.F."/>
        </authorList>
    </citation>
    <scope>NUCLEOTIDE SEQUENCE [LARGE SCALE GENOMIC DNA]</scope>
</reference>
<evidence type="ECO:0000313" key="2">
    <source>
        <dbReference type="Proteomes" id="UP000176269"/>
    </source>
</evidence>
<comment type="caution">
    <text evidence="1">The sequence shown here is derived from an EMBL/GenBank/DDBJ whole genome shotgun (WGS) entry which is preliminary data.</text>
</comment>
<gene>
    <name evidence="1" type="ORF">A3I56_00015</name>
</gene>
<evidence type="ECO:0000313" key="1">
    <source>
        <dbReference type="EMBL" id="OGK61675.1"/>
    </source>
</evidence>
<organism evidence="1 2">
    <name type="scientific">Candidatus Roizmanbacteria bacterium RIFCSPLOWO2_02_FULL_43_10</name>
    <dbReference type="NCBI Taxonomy" id="1802078"/>
    <lineage>
        <taxon>Bacteria</taxon>
        <taxon>Candidatus Roizmaniibacteriota</taxon>
    </lineage>
</organism>
<sequence>MQFQDVKPTGFSDPSSHWRNETNAFDASLTSFADNQPKPKIPNYVQFSGQTINLGANEVIFGVRLTLKLGTSGFVNDTWEVKLINGATTRRLWTGIVSITDPTTFEWEVLANIKTEDGLWTKANFESMAIRVGPVSAVGSQDSVTIKIYDLSYRVFTYSTQTQSLLTVYSTPSLDGDITDNPPVNGLGDTVDSISPNFWVGDRSTNGSWRGFVSFPITGLPANAVIDDVQMDFSLDLSYGDGLSGQDQVPHGLGSCKVDHVDFGASLDASDYQTTPLTSNIGILVLQEEFLQGYYDFAEPNTWRWRGIDTLGLYIQNDYNAGRPRSQFRIKWDTPTDNDSKHDYLAILSNDFATDSPRYSPRLRIVYHIETPPPSWTKPYGFYDYMALKVRGRLGYIATFQEQWWGRQVSPPFYPYNPQTYYQQSWRSIFTQGVDNWQGFNETVKGQYKEKAKNLIMTGFNFYLSEYLNANYPPW</sequence>
<accession>A0A1F7K1E7</accession>
<dbReference type="AlphaFoldDB" id="A0A1F7K1E7"/>
<dbReference type="EMBL" id="MGBC01000010">
    <property type="protein sequence ID" value="OGK61675.1"/>
    <property type="molecule type" value="Genomic_DNA"/>
</dbReference>
<proteinExistence type="predicted"/>
<name>A0A1F7K1E7_9BACT</name>
<dbReference type="Proteomes" id="UP000176269">
    <property type="component" value="Unassembled WGS sequence"/>
</dbReference>
<protein>
    <submittedName>
        <fullName evidence="1">Uncharacterized protein</fullName>
    </submittedName>
</protein>